<evidence type="ECO:0000256" key="11">
    <source>
        <dbReference type="SAM" id="MobiDB-lite"/>
    </source>
</evidence>
<feature type="compositionally biased region" description="Low complexity" evidence="11">
    <location>
        <begin position="810"/>
        <end position="824"/>
    </location>
</feature>
<feature type="region of interest" description="Disordered" evidence="11">
    <location>
        <begin position="1012"/>
        <end position="1044"/>
    </location>
</feature>
<keyword evidence="7" id="KW-0496">Mitochondrion</keyword>
<dbReference type="GO" id="GO:1990575">
    <property type="term" value="P:mitochondrial L-ornithine transmembrane transport"/>
    <property type="evidence" value="ECO:0007669"/>
    <property type="project" value="TreeGrafter"/>
</dbReference>
<sequence>MSSTATTDKGSELRSFMAGVGSGLTKMAVGHPFDTVKTRLQCSPPGVFSGPIDCLRKTLAKEKILALYKGGLAPAISWGCSDALLMGSLHNYRLLLLENRLAFFTERQPDTDTDSPDKRRLTYAGQALAGMGAGWTNGVVAHPAELVKVRLQNQLERNKIDRKYSGPWPIAREVYHHYGVKGLYRGYTATLLFRSQFAVLFSGFELCMRQFARLDTPVSLGTASFISGGVAATFFWTAALPFDNIKNRLMFDDLHKPQLHGVVDTARKIYASGGIPGFFKGYSTNCCNCCNWPMNLSSIDEKYDNDADVHRTIYIDLDKVMTESYVRLLPALLSWPEKTAVKYVRSSHTTTNNVGHGFITFPTHQKALEVLATVNKVSMPGTSRPFKGDWAINAPHLISNPFTRVSNSSTSPDRLLNEFSVFVGDLSPDATEHDLMRAFQHPPNLSNPFTTCTNVKIMTDNATGSSRCFGFVRFSNEDEMARALDEMQGIPVAGRPIRLSTATPKIKTHQQQHTQQLQQNSHLPLHPTPHIYPLNAENSMIALDEEAERRTLHTHRQHTDQLNKITNFNSASSSLPSSTASHIANAAVANASSDPHNTTVFVGGLSSLISEDTLRVFFAPFGAITYVKIPPGKGCGFVQFVRKADAERAIERMQGFPIGGGRIRLSWGRSQSDKAAQAAAQAAQLGLGIGALGQMANLTPSQAMQLSNALQNLGNAGVTNTSVHNAIKHLAAATSGMRGQGESPSQSPASTPAPPSASGQVANNHPHPQQTPSLYNPNLDVFQPQENKQQFQRQPSPLGQVNFAGGAGAGSSASAPSSASVTNSAPPPANRTDPIFYMPSDKANFPDFSVMERERSLFKSFMKPESPGTPASTASYKSPTTAASFEDNFTTLTSPNPTNPMPSPPLKAMPANTLESFFKSREHNREQNTQQNIQQQHIHQSQQQLNQQQQRQQQQQQQQHYQAHSQAHKEQQHINYDGFLASEMGGMGIRDQFDHFDHFDQLGHLGNLNKQYHKQQRTTSPFSTSSQHPTSSAQHNRDIKNIWN</sequence>
<feature type="compositionally biased region" description="Polar residues" evidence="11">
    <location>
        <begin position="1017"/>
        <end position="1034"/>
    </location>
</feature>
<feature type="repeat" description="Solcar" evidence="10">
    <location>
        <begin position="219"/>
        <end position="306"/>
    </location>
</feature>
<dbReference type="CDD" id="cd12346">
    <property type="entry name" value="RRM3_NGR1_NAM8_like"/>
    <property type="match status" value="1"/>
</dbReference>
<gene>
    <name evidence="13" type="ORF">E3P90_02958</name>
</gene>
<accession>A0A4V4LYI9</accession>
<comment type="subcellular location">
    <subcellularLocation>
        <location evidence="1">Mitochondrion membrane</location>
        <topology evidence="1">Multi-pass membrane protein</topology>
    </subcellularLocation>
</comment>
<dbReference type="InterPro" id="IPR018108">
    <property type="entry name" value="MCP_transmembrane"/>
</dbReference>
<feature type="region of interest" description="Disordered" evidence="11">
    <location>
        <begin position="505"/>
        <end position="530"/>
    </location>
</feature>
<evidence type="ECO:0000256" key="8">
    <source>
        <dbReference type="ARBA" id="ARBA00023136"/>
    </source>
</evidence>
<proteinExistence type="inferred from homology"/>
<dbReference type="Gene3D" id="3.30.70.330">
    <property type="match status" value="3"/>
</dbReference>
<evidence type="ECO:0000256" key="5">
    <source>
        <dbReference type="ARBA" id="ARBA00022737"/>
    </source>
</evidence>
<feature type="compositionally biased region" description="Polar residues" evidence="11">
    <location>
        <begin position="759"/>
        <end position="776"/>
    </location>
</feature>
<dbReference type="PANTHER" id="PTHR45624:SF57">
    <property type="entry name" value="MITOCHONDRIAL SUBSTRATE CARRIER FAMILY PROTEIN L"/>
    <property type="match status" value="1"/>
</dbReference>
<evidence type="ECO:0000256" key="10">
    <source>
        <dbReference type="PROSITE-ProRule" id="PRU00282"/>
    </source>
</evidence>
<evidence type="ECO:0000313" key="13">
    <source>
        <dbReference type="EMBL" id="TIB10174.1"/>
    </source>
</evidence>
<dbReference type="SUPFAM" id="SSF103506">
    <property type="entry name" value="Mitochondrial carrier"/>
    <property type="match status" value="1"/>
</dbReference>
<dbReference type="AlphaFoldDB" id="A0A4V4LYI9"/>
<evidence type="ECO:0000313" key="14">
    <source>
        <dbReference type="Proteomes" id="UP000306954"/>
    </source>
</evidence>
<organism evidence="13 14">
    <name type="scientific">Wallemia ichthyophaga</name>
    <dbReference type="NCBI Taxonomy" id="245174"/>
    <lineage>
        <taxon>Eukaryota</taxon>
        <taxon>Fungi</taxon>
        <taxon>Dikarya</taxon>
        <taxon>Basidiomycota</taxon>
        <taxon>Wallemiomycotina</taxon>
        <taxon>Wallemiomycetes</taxon>
        <taxon>Wallemiales</taxon>
        <taxon>Wallemiaceae</taxon>
        <taxon>Wallemia</taxon>
    </lineage>
</organism>
<feature type="compositionally biased region" description="Low complexity" evidence="11">
    <location>
        <begin position="930"/>
        <end position="965"/>
    </location>
</feature>
<dbReference type="GO" id="GO:0003723">
    <property type="term" value="F:RNA binding"/>
    <property type="evidence" value="ECO:0007669"/>
    <property type="project" value="UniProtKB-UniRule"/>
</dbReference>
<evidence type="ECO:0000256" key="2">
    <source>
        <dbReference type="ARBA" id="ARBA00006375"/>
    </source>
</evidence>
<feature type="region of interest" description="Disordered" evidence="11">
    <location>
        <begin position="887"/>
        <end position="910"/>
    </location>
</feature>
<feature type="compositionally biased region" description="Polar residues" evidence="11">
    <location>
        <begin position="784"/>
        <end position="799"/>
    </location>
</feature>
<evidence type="ECO:0000256" key="1">
    <source>
        <dbReference type="ARBA" id="ARBA00004225"/>
    </source>
</evidence>
<evidence type="ECO:0000256" key="9">
    <source>
        <dbReference type="PROSITE-ProRule" id="PRU00176"/>
    </source>
</evidence>
<evidence type="ECO:0000256" key="6">
    <source>
        <dbReference type="ARBA" id="ARBA00022989"/>
    </source>
</evidence>
<evidence type="ECO:0000259" key="12">
    <source>
        <dbReference type="PROSITE" id="PS50102"/>
    </source>
</evidence>
<feature type="compositionally biased region" description="Polar residues" evidence="11">
    <location>
        <begin position="869"/>
        <end position="880"/>
    </location>
</feature>
<dbReference type="SMART" id="SM00360">
    <property type="entry name" value="RRM"/>
    <property type="match status" value="2"/>
</dbReference>
<feature type="domain" description="RRM" evidence="12">
    <location>
        <begin position="598"/>
        <end position="670"/>
    </location>
</feature>
<dbReference type="SUPFAM" id="SSF54928">
    <property type="entry name" value="RNA-binding domain, RBD"/>
    <property type="match status" value="1"/>
</dbReference>
<feature type="domain" description="RRM" evidence="12">
    <location>
        <begin position="419"/>
        <end position="504"/>
    </location>
</feature>
<dbReference type="InterPro" id="IPR050567">
    <property type="entry name" value="Mitochondrial_Carrier"/>
</dbReference>
<feature type="region of interest" description="Disordered" evidence="11">
    <location>
        <begin position="861"/>
        <end position="880"/>
    </location>
</feature>
<dbReference type="InterPro" id="IPR012677">
    <property type="entry name" value="Nucleotide-bd_a/b_plait_sf"/>
</dbReference>
<dbReference type="EMBL" id="SPOF01000033">
    <property type="protein sequence ID" value="TIB10174.1"/>
    <property type="molecule type" value="Genomic_DNA"/>
</dbReference>
<keyword evidence="3" id="KW-0813">Transport</keyword>
<dbReference type="PANTHER" id="PTHR45624">
    <property type="entry name" value="MITOCHONDRIAL BASIC AMINO ACIDS TRANSPORTER-RELATED"/>
    <property type="match status" value="1"/>
</dbReference>
<dbReference type="PROSITE" id="PS50920">
    <property type="entry name" value="SOLCAR"/>
    <property type="match status" value="3"/>
</dbReference>
<dbReference type="Pfam" id="PF00076">
    <property type="entry name" value="RRM_1"/>
    <property type="match status" value="2"/>
</dbReference>
<keyword evidence="8 10" id="KW-0472">Membrane</keyword>
<dbReference type="InterPro" id="IPR000504">
    <property type="entry name" value="RRM_dom"/>
</dbReference>
<protein>
    <recommendedName>
        <fullName evidence="12">RRM domain-containing protein</fullName>
    </recommendedName>
</protein>
<keyword evidence="4 10" id="KW-0812">Transmembrane</keyword>
<dbReference type="Gene3D" id="1.50.40.10">
    <property type="entry name" value="Mitochondrial carrier domain"/>
    <property type="match status" value="1"/>
</dbReference>
<keyword evidence="6" id="KW-1133">Transmembrane helix</keyword>
<feature type="compositionally biased region" description="Low complexity" evidence="11">
    <location>
        <begin position="509"/>
        <end position="519"/>
    </location>
</feature>
<dbReference type="InterPro" id="IPR023395">
    <property type="entry name" value="MCP_dom_sf"/>
</dbReference>
<dbReference type="GO" id="GO:0000064">
    <property type="term" value="F:L-ornithine transmembrane transporter activity"/>
    <property type="evidence" value="ECO:0007669"/>
    <property type="project" value="TreeGrafter"/>
</dbReference>
<evidence type="ECO:0000256" key="4">
    <source>
        <dbReference type="ARBA" id="ARBA00022692"/>
    </source>
</evidence>
<evidence type="ECO:0000256" key="3">
    <source>
        <dbReference type="ARBA" id="ARBA00022448"/>
    </source>
</evidence>
<feature type="region of interest" description="Disordered" evidence="11">
    <location>
        <begin position="733"/>
        <end position="837"/>
    </location>
</feature>
<dbReference type="InterPro" id="IPR035979">
    <property type="entry name" value="RBD_domain_sf"/>
</dbReference>
<feature type="repeat" description="Solcar" evidence="10">
    <location>
        <begin position="121"/>
        <end position="211"/>
    </location>
</feature>
<feature type="repeat" description="Solcar" evidence="10">
    <location>
        <begin position="10"/>
        <end position="95"/>
    </location>
</feature>
<dbReference type="Proteomes" id="UP000306954">
    <property type="component" value="Unassembled WGS sequence"/>
</dbReference>
<dbReference type="GO" id="GO:0031966">
    <property type="term" value="C:mitochondrial membrane"/>
    <property type="evidence" value="ECO:0007669"/>
    <property type="project" value="UniProtKB-SubCell"/>
</dbReference>
<comment type="similarity">
    <text evidence="2">Belongs to the mitochondrial carrier (TC 2.A.29) family.</text>
</comment>
<dbReference type="Pfam" id="PF00153">
    <property type="entry name" value="Mito_carr"/>
    <property type="match status" value="3"/>
</dbReference>
<keyword evidence="9" id="KW-0694">RNA-binding</keyword>
<feature type="compositionally biased region" description="Basic and acidic residues" evidence="11">
    <location>
        <begin position="1035"/>
        <end position="1044"/>
    </location>
</feature>
<feature type="region of interest" description="Disordered" evidence="11">
    <location>
        <begin position="922"/>
        <end position="970"/>
    </location>
</feature>
<evidence type="ECO:0000256" key="7">
    <source>
        <dbReference type="ARBA" id="ARBA00023128"/>
    </source>
</evidence>
<reference evidence="13 14" key="1">
    <citation type="submission" date="2019-03" db="EMBL/GenBank/DDBJ databases">
        <title>Sequencing 23 genomes of Wallemia ichthyophaga.</title>
        <authorList>
            <person name="Gostincar C."/>
        </authorList>
    </citation>
    <scope>NUCLEOTIDE SEQUENCE [LARGE SCALE GENOMIC DNA]</scope>
    <source>
        <strain evidence="13 14">EXF-8621</strain>
    </source>
</reference>
<name>A0A4V4LYI9_WALIC</name>
<feature type="compositionally biased region" description="Pro residues" evidence="11">
    <location>
        <begin position="897"/>
        <end position="907"/>
    </location>
</feature>
<comment type="caution">
    <text evidence="13">The sequence shown here is derived from an EMBL/GenBank/DDBJ whole genome shotgun (WGS) entry which is preliminary data.</text>
</comment>
<dbReference type="PROSITE" id="PS50102">
    <property type="entry name" value="RRM"/>
    <property type="match status" value="2"/>
</dbReference>
<keyword evidence="5" id="KW-0677">Repeat</keyword>